<dbReference type="PROSITE" id="PS00815">
    <property type="entry name" value="AIPM_HOMOCIT_SYNTH_1"/>
    <property type="match status" value="1"/>
</dbReference>
<evidence type="ECO:0000313" key="10">
    <source>
        <dbReference type="EMBL" id="CDW52298.1"/>
    </source>
</evidence>
<feature type="domain" description="Pyruvate carboxyltransferase" evidence="9">
    <location>
        <begin position="14"/>
        <end position="300"/>
    </location>
</feature>
<dbReference type="GO" id="GO:0046951">
    <property type="term" value="P:ketone body biosynthetic process"/>
    <property type="evidence" value="ECO:0007669"/>
    <property type="project" value="TreeGrafter"/>
</dbReference>
<dbReference type="OrthoDB" id="1905920at2759"/>
<keyword evidence="11" id="KW-1185">Reference proteome</keyword>
<dbReference type="UniPathway" id="UPA00896">
    <property type="reaction ID" value="UER00863"/>
</dbReference>
<name>A0A077YXX1_TRITR</name>
<dbReference type="AlphaFoldDB" id="A0A077YXX1"/>
<dbReference type="Pfam" id="PF00682">
    <property type="entry name" value="HMGL-like"/>
    <property type="match status" value="1"/>
</dbReference>
<dbReference type="GO" id="GO:0046912">
    <property type="term" value="F:acyltransferase activity, acyl groups converted into alkyl on transfer"/>
    <property type="evidence" value="ECO:0007669"/>
    <property type="project" value="InterPro"/>
</dbReference>
<evidence type="ECO:0000256" key="3">
    <source>
        <dbReference type="ARBA" id="ARBA00012910"/>
    </source>
</evidence>
<dbReference type="CDD" id="cd07938">
    <property type="entry name" value="DRE_TIM_HMGL"/>
    <property type="match status" value="1"/>
</dbReference>
<reference evidence="10" key="2">
    <citation type="submission" date="2014-03" db="EMBL/GenBank/DDBJ databases">
        <title>The whipworm genome and dual-species transcriptomics of an intimate host-pathogen interaction.</title>
        <authorList>
            <person name="Foth B.J."/>
            <person name="Tsai I.J."/>
            <person name="Reid A.J."/>
            <person name="Bancroft A.J."/>
            <person name="Nichol S."/>
            <person name="Tracey A."/>
            <person name="Holroyd N."/>
            <person name="Cotton J.A."/>
            <person name="Stanley E.J."/>
            <person name="Zarowiecki M."/>
            <person name="Liu J.Z."/>
            <person name="Huckvale T."/>
            <person name="Cooper P.J."/>
            <person name="Grencis R.K."/>
            <person name="Berriman M."/>
        </authorList>
    </citation>
    <scope>NUCLEOTIDE SEQUENCE [LARGE SCALE GENOMIC DNA]</scope>
</reference>
<keyword evidence="5" id="KW-0479">Metal-binding</keyword>
<accession>A0A077YXX1</accession>
<dbReference type="InterPro" id="IPR013785">
    <property type="entry name" value="Aldolase_TIM"/>
</dbReference>
<dbReference type="InterPro" id="IPR000891">
    <property type="entry name" value="PYR_CT"/>
</dbReference>
<evidence type="ECO:0000256" key="7">
    <source>
        <dbReference type="ARBA" id="ARBA00049877"/>
    </source>
</evidence>
<evidence type="ECO:0000256" key="6">
    <source>
        <dbReference type="ARBA" id="ARBA00023239"/>
    </source>
</evidence>
<comment type="pathway">
    <text evidence="1">Metabolic intermediate metabolism; (S)-3-hydroxy-3-methylglutaryl-CoA degradation; acetoacetate from (S)-3-hydroxy-3-methylglutaryl-CoA: step 1/1.</text>
</comment>
<keyword evidence="4 8" id="KW-0808">Transferase</keyword>
<proteinExistence type="inferred from homology"/>
<evidence type="ECO:0000259" key="9">
    <source>
        <dbReference type="PROSITE" id="PS50991"/>
    </source>
</evidence>
<reference evidence="10" key="1">
    <citation type="submission" date="2014-01" db="EMBL/GenBank/DDBJ databases">
        <authorList>
            <person name="Aslett M."/>
        </authorList>
    </citation>
    <scope>NUCLEOTIDE SEQUENCE</scope>
</reference>
<organism evidence="10 11">
    <name type="scientific">Trichuris trichiura</name>
    <name type="common">Whipworm</name>
    <name type="synonym">Trichocephalus trichiurus</name>
    <dbReference type="NCBI Taxonomy" id="36087"/>
    <lineage>
        <taxon>Eukaryota</taxon>
        <taxon>Metazoa</taxon>
        <taxon>Ecdysozoa</taxon>
        <taxon>Nematoda</taxon>
        <taxon>Enoplea</taxon>
        <taxon>Dorylaimia</taxon>
        <taxon>Trichinellida</taxon>
        <taxon>Trichuridae</taxon>
        <taxon>Trichuris</taxon>
    </lineage>
</organism>
<dbReference type="GO" id="GO:0006552">
    <property type="term" value="P:L-leucine catabolic process"/>
    <property type="evidence" value="ECO:0007669"/>
    <property type="project" value="TreeGrafter"/>
</dbReference>
<evidence type="ECO:0000256" key="5">
    <source>
        <dbReference type="ARBA" id="ARBA00022723"/>
    </source>
</evidence>
<dbReference type="PANTHER" id="PTHR42738">
    <property type="entry name" value="HYDROXYMETHYLGLUTARYL-COA LYASE"/>
    <property type="match status" value="1"/>
</dbReference>
<dbReference type="EMBL" id="HG805819">
    <property type="protein sequence ID" value="CDW52298.1"/>
    <property type="molecule type" value="Genomic_DNA"/>
</dbReference>
<dbReference type="PROSITE" id="PS50991">
    <property type="entry name" value="PYR_CT"/>
    <property type="match status" value="1"/>
</dbReference>
<comment type="similarity">
    <text evidence="8">Belongs to the alpha-IPM synthase/homocitrate synthase family.</text>
</comment>
<evidence type="ECO:0000256" key="8">
    <source>
        <dbReference type="RuleBase" id="RU003523"/>
    </source>
</evidence>
<dbReference type="InterPro" id="IPR002034">
    <property type="entry name" value="AIPM/Hcit_synth_CS"/>
</dbReference>
<dbReference type="FunFam" id="3.20.20.70:FF:000071">
    <property type="entry name" value="Hydroxymethylglutaryl-CoA lyase"/>
    <property type="match status" value="1"/>
</dbReference>
<evidence type="ECO:0000256" key="4">
    <source>
        <dbReference type="ARBA" id="ARBA00022679"/>
    </source>
</evidence>
<dbReference type="SUPFAM" id="SSF51569">
    <property type="entry name" value="Aldolase"/>
    <property type="match status" value="1"/>
</dbReference>
<dbReference type="Proteomes" id="UP000030665">
    <property type="component" value="Unassembled WGS sequence"/>
</dbReference>
<protein>
    <recommendedName>
        <fullName evidence="3">hydroxymethylglutaryl-CoA lyase</fullName>
        <ecNumber evidence="3">4.1.3.4</ecNumber>
    </recommendedName>
</protein>
<comment type="similarity">
    <text evidence="2">Belongs to the HMG-CoA lyase family.</text>
</comment>
<dbReference type="PANTHER" id="PTHR42738:SF7">
    <property type="entry name" value="HYDROXYMETHYLGLUTARYL-COA LYASE"/>
    <property type="match status" value="1"/>
</dbReference>
<dbReference type="InterPro" id="IPR043594">
    <property type="entry name" value="HMGL"/>
</dbReference>
<sequence>MSNAHNRSISKDKVTVVEVGLRDGLQNEKTTLPTEIKLELIRRLTAAGLRVIEATSFVSAKKVPQAGLADHAKLFGSLNKDTTVRYPVLVPNVQGLRDAVNVHLLFVTSFKSDELQLKLDVKEIAVLVAATDAFSKKNINCDIEESFNRLEQIRKTEGSDKLSIRAYVSCAFGCPYDGKVKIGQVRRIVERLNMLGCSEVSLADTIGVGTPGTVFALLDELLSVISPSRIAVHFHNTYGQALANVLVALSMGIRTIDSSVAGLGGCPFVKSATGNLATEDLINMLDSLNIESGVRLDALIETSQWISTVLNRRPQSYIANNFGCPSIE</sequence>
<comment type="catalytic activity">
    <reaction evidence="7">
        <text>(3S)-3-hydroxy-3-methylglutaryl-CoA = acetoacetate + acetyl-CoA</text>
        <dbReference type="Rhea" id="RHEA:24404"/>
        <dbReference type="ChEBI" id="CHEBI:13705"/>
        <dbReference type="ChEBI" id="CHEBI:43074"/>
        <dbReference type="ChEBI" id="CHEBI:57288"/>
        <dbReference type="EC" id="4.1.3.4"/>
    </reaction>
</comment>
<evidence type="ECO:0000313" key="11">
    <source>
        <dbReference type="Proteomes" id="UP000030665"/>
    </source>
</evidence>
<dbReference type="GO" id="GO:0004419">
    <property type="term" value="F:hydroxymethylglutaryl-CoA lyase activity"/>
    <property type="evidence" value="ECO:0007669"/>
    <property type="project" value="UniProtKB-EC"/>
</dbReference>
<dbReference type="STRING" id="36087.A0A077YXX1"/>
<dbReference type="Gene3D" id="3.20.20.70">
    <property type="entry name" value="Aldolase class I"/>
    <property type="match status" value="1"/>
</dbReference>
<dbReference type="GO" id="GO:0046872">
    <property type="term" value="F:metal ion binding"/>
    <property type="evidence" value="ECO:0007669"/>
    <property type="project" value="UniProtKB-KW"/>
</dbReference>
<gene>
    <name evidence="10" type="ORF">TTRE_0000055701</name>
</gene>
<evidence type="ECO:0000256" key="2">
    <source>
        <dbReference type="ARBA" id="ARBA00009405"/>
    </source>
</evidence>
<evidence type="ECO:0000256" key="1">
    <source>
        <dbReference type="ARBA" id="ARBA00005143"/>
    </source>
</evidence>
<keyword evidence="6 10" id="KW-0456">Lyase</keyword>
<dbReference type="EC" id="4.1.3.4" evidence="3"/>
<dbReference type="NCBIfam" id="NF004283">
    <property type="entry name" value="PRK05692.1"/>
    <property type="match status" value="1"/>
</dbReference>